<comment type="similarity">
    <text evidence="1">Belongs to the protease inhibitor I39 (alpha-2-macroglobulin) family. Bacterial alpha-2-macroglobulin subfamily.</text>
</comment>
<dbReference type="Proteomes" id="UP000054596">
    <property type="component" value="Unassembled WGS sequence"/>
</dbReference>
<evidence type="ECO:0000313" key="8">
    <source>
        <dbReference type="Proteomes" id="UP000054596"/>
    </source>
</evidence>
<dbReference type="SMART" id="SM01359">
    <property type="entry name" value="A2M_N_2"/>
    <property type="match status" value="1"/>
</dbReference>
<accession>A0A157ZKD0</accession>
<dbReference type="InterPro" id="IPR041246">
    <property type="entry name" value="Bact_MG10"/>
</dbReference>
<evidence type="ECO:0000313" key="7">
    <source>
        <dbReference type="EMBL" id="SAK45988.1"/>
    </source>
</evidence>
<feature type="compositionally biased region" description="Acidic residues" evidence="3">
    <location>
        <begin position="570"/>
        <end position="585"/>
    </location>
</feature>
<dbReference type="Pfam" id="PF17962">
    <property type="entry name" value="bMG6"/>
    <property type="match status" value="1"/>
</dbReference>
<feature type="domain" description="Alpha-2-macroglobulin bait region" evidence="5">
    <location>
        <begin position="1083"/>
        <end position="1222"/>
    </location>
</feature>
<dbReference type="InterPro" id="IPR001599">
    <property type="entry name" value="Macroglobln_a2"/>
</dbReference>
<keyword evidence="4" id="KW-1133">Transmembrane helix</keyword>
<name>A0A157ZKD0_9BURK</name>
<keyword evidence="4" id="KW-0472">Membrane</keyword>
<dbReference type="Gene3D" id="2.60.40.1930">
    <property type="match status" value="1"/>
</dbReference>
<keyword evidence="8" id="KW-1185">Reference proteome</keyword>
<dbReference type="PANTHER" id="PTHR40094">
    <property type="entry name" value="ALPHA-2-MACROGLOBULIN HOMOLOG"/>
    <property type="match status" value="1"/>
</dbReference>
<evidence type="ECO:0000256" key="4">
    <source>
        <dbReference type="SAM" id="Phobius"/>
    </source>
</evidence>
<dbReference type="InterPro" id="IPR051802">
    <property type="entry name" value="YfhM-like"/>
</dbReference>
<organism evidence="7 8">
    <name type="scientific">Caballeronia glebae</name>
    <dbReference type="NCBI Taxonomy" id="1777143"/>
    <lineage>
        <taxon>Bacteria</taxon>
        <taxon>Pseudomonadati</taxon>
        <taxon>Pseudomonadota</taxon>
        <taxon>Betaproteobacteria</taxon>
        <taxon>Burkholderiales</taxon>
        <taxon>Burkholderiaceae</taxon>
        <taxon>Caballeronia</taxon>
    </lineage>
</organism>
<feature type="compositionally biased region" description="Polar residues" evidence="3">
    <location>
        <begin position="1908"/>
        <end position="1925"/>
    </location>
</feature>
<feature type="transmembrane region" description="Helical" evidence="4">
    <location>
        <begin position="6"/>
        <end position="23"/>
    </location>
</feature>
<keyword evidence="4" id="KW-0812">Transmembrane</keyword>
<dbReference type="Gene3D" id="1.50.10.20">
    <property type="match status" value="1"/>
</dbReference>
<dbReference type="STRING" id="1777143.AWB82_00789"/>
<dbReference type="InterPro" id="IPR008930">
    <property type="entry name" value="Terpenoid_cyclase/PrenylTrfase"/>
</dbReference>
<comment type="caution">
    <text evidence="7">The sequence shown here is derived from an EMBL/GenBank/DDBJ whole genome shotgun (WGS) entry which is preliminary data.</text>
</comment>
<dbReference type="Pfam" id="PF17972">
    <property type="entry name" value="bMG5"/>
    <property type="match status" value="1"/>
</dbReference>
<evidence type="ECO:0000259" key="6">
    <source>
        <dbReference type="SMART" id="SM01360"/>
    </source>
</evidence>
<feature type="region of interest" description="Disordered" evidence="3">
    <location>
        <begin position="1887"/>
        <end position="1928"/>
    </location>
</feature>
<gene>
    <name evidence="7" type="ORF">AWB82_00789</name>
</gene>
<dbReference type="Pfam" id="PF17973">
    <property type="entry name" value="bMG10"/>
    <property type="match status" value="1"/>
</dbReference>
<dbReference type="Gene3D" id="2.60.40.3710">
    <property type="match status" value="1"/>
</dbReference>
<dbReference type="InterPro" id="IPR041203">
    <property type="entry name" value="Bact_A2M_MG5"/>
</dbReference>
<dbReference type="InterPro" id="IPR021868">
    <property type="entry name" value="Alpha_2_Macroglob_MG3"/>
</dbReference>
<sequence>MKLLRALVLFPIRLVGSLLLFMLKYGQVILKAIFGSVSWRAPAWSCVALKTVRHKPFHAAGALLIAGSAWYGWHWYQHRPRPVEPNLATFKVVAPEVSSYVDSDGRPKISPHPLELRFSRSVAALERVGKPVTGGITMSPSLKGDWTWPDDHTLRFTPANDWPVGAHIKAGFDGKELFAPQITLKDDNFEFDVKKFTARVGPAELSQNALSPASRQALIQVRFNYPVDPVGFEKRIALALLGRDDKPVKALRYSVIYDEAKLNAWVRSEPLDIPRDALTARLNVDSGLKSSHGGNQTTDALQASVNVPGLYSLAIAKISPTLVDNDRFEPEQVLVVETSDAVRAEELASRTKAWVLPKRKPAVDQSSDGPPYEWQTEEVSEALIKQAQPLTLESVPTDEEYASTQSFKFRADPGARIYVRVDSGLKSSGGYLLGASMKTTLTVPAYPKLLRFMANGSLLSMSGSKRISIVSHNLPGMKLEIGRVVPEQIQNLVSFNEGSYAQPSLKWNFDEDHIVERFEVKRGFPANDPGKAHYEGVDLGQFIKSGRRGVFLLHLSAFDPATKSKKSDASADDDTPGTDANDDSDTDRADDAEANDNSQDTRLIVVTDLGMLVKRALDGSQDVFVQSIRTGRPVAGATVSVLATNGQTLFTQTTTPDGAAHFPTFKGLDREKRPQLYLVQSGDDMSFLPVSATDRRLDFSRFDVGGEQNATNQGQLSAYLFSDRGLYRPGEPVHVGMIVRAANWARSPENVPLQAEIVDPRGITMKRQTVTVDASGLTELSFTPADTAPTGAWTVNLYIVKNHKPAEEPVGSVSVQVKEFMPDSMKVDARFSQQATDGWIKPDGVKGIVDAQNLSGTPAAGRRVSASLILRPTWPSFRDWKGYRFFDPRRAQEGYSISLEDRKTDDKGHAEFDLDLKKYADATYQLYFEAKTFDREGARSVTAGTRTMVSGNDWLVGYKSVDDLDYVKRGSPRTVRLIGIDPNAKAIALGDLRAQTVELRYVSVLTKQDSGAYKYESRMKEVPVDEKKLALPSTGLDYALRTDQPGNYALLIRRADGTEVNRIGYSVAGEANVTRSLDRNAELQVSLSKHDYKPGERVEIAIRAPYAGSGLITIERDKVYAHAWFHADTTSSVQTIKVPADFEGNGYINVQYIRDPSSDEIFMSPLSYGVAPFSVNLDARRNTLTVDAPALVKPGETVNFNVTTARPAKVVVFAVDEGILQVARYKLADPLQFFFRKRMLEVDTSQILDLILPDFEKVMAMAAPGGDADDAVGRHLNPFRRKHEEPVAYWSGIVDVKGSARLSYTVPDSFNGKLRVMAVAVSADRIGTFEGSTTVRGDFLLSPNVPTTLAPGDEAELSVGVANNLTGASDKPVPVTVALSAGPQFQVLGTTTRSLSLAPLHEGVVVFRIKATQTLGAGALNFEARYGDRSARQHVEVSVRPAAPYRTQVDFGRLDAGGHASVRDLRQMYDAYATREANVSNAPAVFTAGLAAYLENVDQDCTEPMTSSMVPRLFNVTGVPPVTSLEPALGRAPIADMTAQFFDHLRTRQNAQGGFGLCTATPDSEPFVSAYVMQVLLDARERGIVVPSDMIDAGNRYLHQLASDERLNSLDLLRQRAYAVYLLTRQGNVTTNELAAVQKRLQDGYPKAWKHDLAAAWLAASYQLLKENKEAAQLIAGPQALLERKSSRNDSFNYGYFIDPLTRDASVLYLLAKHFPERVSKLPPQAIENLSTSLEQGYYNTLSSAFSILALNAYARAGANGVDKLAINEWRAGVLPKDISSIQGDVLRSAKWGNAATRVDIVNGSALPAWWSALQSGYDRAAPVKAISNGIEIIREYTDKNGKPLNKIIVGDEIDVHLKVRATSDRNTGDIAIVDLLPGGFEPVQTFPSSDVDAASDNADEQGDNGAGTATASRSSIAQPGSTFASDDAQVREDRVVIHGQATSHVQEFIYRIRATNAGRFNVPPAFGESRYDRRINAQSAGGAMLEVERSQ</sequence>
<dbReference type="InterPro" id="IPR002890">
    <property type="entry name" value="MG2"/>
</dbReference>
<dbReference type="OrthoDB" id="9767116at2"/>
<dbReference type="GO" id="GO:0004866">
    <property type="term" value="F:endopeptidase inhibitor activity"/>
    <property type="evidence" value="ECO:0007669"/>
    <property type="project" value="InterPro"/>
</dbReference>
<keyword evidence="2" id="KW-0732">Signal</keyword>
<proteinExistence type="inferred from homology"/>
<evidence type="ECO:0000259" key="5">
    <source>
        <dbReference type="SMART" id="SM01359"/>
    </source>
</evidence>
<feature type="domain" description="Alpha-2-macroglobulin" evidence="6">
    <location>
        <begin position="1287"/>
        <end position="1379"/>
    </location>
</feature>
<dbReference type="SUPFAM" id="SSF48239">
    <property type="entry name" value="Terpenoid cyclases/Protein prenyltransferases"/>
    <property type="match status" value="1"/>
</dbReference>
<dbReference type="Pfam" id="PF00207">
    <property type="entry name" value="A2M"/>
    <property type="match status" value="1"/>
</dbReference>
<feature type="region of interest" description="Disordered" evidence="3">
    <location>
        <begin position="563"/>
        <end position="596"/>
    </location>
</feature>
<evidence type="ECO:0000256" key="3">
    <source>
        <dbReference type="SAM" id="MobiDB-lite"/>
    </source>
</evidence>
<dbReference type="InterPro" id="IPR041462">
    <property type="entry name" value="Bact_A2M_MG6"/>
</dbReference>
<dbReference type="CDD" id="cd02891">
    <property type="entry name" value="A2M_like"/>
    <property type="match status" value="1"/>
</dbReference>
<reference evidence="7" key="1">
    <citation type="submission" date="2016-01" db="EMBL/GenBank/DDBJ databases">
        <authorList>
            <person name="Peeters C."/>
        </authorList>
    </citation>
    <scope>NUCLEOTIDE SEQUENCE [LARGE SCALE GENOMIC DNA]</scope>
    <source>
        <strain evidence="7">LMG 29325</strain>
    </source>
</reference>
<evidence type="ECO:0000256" key="1">
    <source>
        <dbReference type="ARBA" id="ARBA00010556"/>
    </source>
</evidence>
<dbReference type="Pfam" id="PF11974">
    <property type="entry name" value="bMG3"/>
    <property type="match status" value="1"/>
</dbReference>
<dbReference type="PANTHER" id="PTHR40094:SF1">
    <property type="entry name" value="UBIQUITIN DOMAIN-CONTAINING PROTEIN"/>
    <property type="match status" value="1"/>
</dbReference>
<dbReference type="Pfam" id="PF01835">
    <property type="entry name" value="MG2"/>
    <property type="match status" value="1"/>
</dbReference>
<dbReference type="EMBL" id="FCOJ02000004">
    <property type="protein sequence ID" value="SAK45988.1"/>
    <property type="molecule type" value="Genomic_DNA"/>
</dbReference>
<dbReference type="Pfam" id="PF07703">
    <property type="entry name" value="A2M_BRD"/>
    <property type="match status" value="1"/>
</dbReference>
<evidence type="ECO:0000256" key="2">
    <source>
        <dbReference type="ARBA" id="ARBA00022729"/>
    </source>
</evidence>
<dbReference type="SMART" id="SM01360">
    <property type="entry name" value="A2M"/>
    <property type="match status" value="1"/>
</dbReference>
<dbReference type="InterPro" id="IPR011625">
    <property type="entry name" value="A2M_N_BRD"/>
</dbReference>
<protein>
    <submittedName>
        <fullName evidence="7">Alpha-2-macroglobulin-like large extracellular alpha-helical protein</fullName>
    </submittedName>
</protein>